<dbReference type="GO" id="GO:0005765">
    <property type="term" value="C:lysosomal membrane"/>
    <property type="evidence" value="ECO:0007669"/>
    <property type="project" value="TreeGrafter"/>
</dbReference>
<feature type="transmembrane region" description="Helical" evidence="7">
    <location>
        <begin position="177"/>
        <end position="196"/>
    </location>
</feature>
<feature type="transmembrane region" description="Helical" evidence="7">
    <location>
        <begin position="504"/>
        <end position="523"/>
    </location>
</feature>
<dbReference type="GO" id="GO:0012505">
    <property type="term" value="C:endomembrane system"/>
    <property type="evidence" value="ECO:0007669"/>
    <property type="project" value="UniProtKB-SubCell"/>
</dbReference>
<feature type="region of interest" description="Disordered" evidence="6">
    <location>
        <begin position="1"/>
        <end position="93"/>
    </location>
</feature>
<dbReference type="SUPFAM" id="SSF103473">
    <property type="entry name" value="MFS general substrate transporter"/>
    <property type="match status" value="1"/>
</dbReference>
<dbReference type="AlphaFoldDB" id="A0A6V7W715"/>
<keyword evidence="4 7" id="KW-1133">Transmembrane helix</keyword>
<feature type="transmembrane region" description="Helical" evidence="7">
    <location>
        <begin position="228"/>
        <end position="251"/>
    </location>
</feature>
<feature type="transmembrane region" description="Helical" evidence="7">
    <location>
        <begin position="544"/>
        <end position="567"/>
    </location>
</feature>
<evidence type="ECO:0000256" key="7">
    <source>
        <dbReference type="SAM" id="Phobius"/>
    </source>
</evidence>
<feature type="transmembrane region" description="Helical" evidence="7">
    <location>
        <begin position="400"/>
        <end position="422"/>
    </location>
</feature>
<name>A0A6V7W715_MELEN</name>
<dbReference type="InterPro" id="IPR011701">
    <property type="entry name" value="MFS"/>
</dbReference>
<keyword evidence="2" id="KW-0813">Transport</keyword>
<proteinExistence type="predicted"/>
<feature type="transmembrane region" description="Helical" evidence="7">
    <location>
        <begin position="305"/>
        <end position="327"/>
    </location>
</feature>
<evidence type="ECO:0000256" key="1">
    <source>
        <dbReference type="ARBA" id="ARBA00004127"/>
    </source>
</evidence>
<feature type="compositionally biased region" description="Basic and acidic residues" evidence="6">
    <location>
        <begin position="666"/>
        <end position="692"/>
    </location>
</feature>
<comment type="caution">
    <text evidence="8">The sequence shown here is derived from an EMBL/GenBank/DDBJ whole genome shotgun (WGS) entry which is preliminary data.</text>
</comment>
<evidence type="ECO:0000256" key="4">
    <source>
        <dbReference type="ARBA" id="ARBA00022989"/>
    </source>
</evidence>
<feature type="transmembrane region" description="Helical" evidence="7">
    <location>
        <begin position="573"/>
        <end position="594"/>
    </location>
</feature>
<dbReference type="Gene3D" id="1.20.1250.20">
    <property type="entry name" value="MFS general substrate transporter like domains"/>
    <property type="match status" value="1"/>
</dbReference>
<feature type="transmembrane region" description="Helical" evidence="7">
    <location>
        <begin position="201"/>
        <end position="222"/>
    </location>
</feature>
<accession>A0A6V7W715</accession>
<evidence type="ECO:0000256" key="6">
    <source>
        <dbReference type="SAM" id="MobiDB-lite"/>
    </source>
</evidence>
<gene>
    <name evidence="8" type="ORF">MENT_LOCUS35077</name>
</gene>
<reference evidence="8 9" key="1">
    <citation type="submission" date="2020-08" db="EMBL/GenBank/DDBJ databases">
        <authorList>
            <person name="Koutsovoulos G."/>
            <person name="Danchin GJ E."/>
        </authorList>
    </citation>
    <scope>NUCLEOTIDE SEQUENCE [LARGE SCALE GENOMIC DNA]</scope>
</reference>
<feature type="compositionally biased region" description="Basic and acidic residues" evidence="6">
    <location>
        <begin position="35"/>
        <end position="57"/>
    </location>
</feature>
<dbReference type="GO" id="GO:0022857">
    <property type="term" value="F:transmembrane transporter activity"/>
    <property type="evidence" value="ECO:0007669"/>
    <property type="project" value="InterPro"/>
</dbReference>
<evidence type="ECO:0000256" key="5">
    <source>
        <dbReference type="ARBA" id="ARBA00023136"/>
    </source>
</evidence>
<evidence type="ECO:0000313" key="9">
    <source>
        <dbReference type="Proteomes" id="UP000580250"/>
    </source>
</evidence>
<dbReference type="InterPro" id="IPR036259">
    <property type="entry name" value="MFS_trans_sf"/>
</dbReference>
<dbReference type="CDD" id="cd17326">
    <property type="entry name" value="MFS_MFSD8"/>
    <property type="match status" value="1"/>
</dbReference>
<evidence type="ECO:0000313" key="8">
    <source>
        <dbReference type="EMBL" id="CAD2182830.1"/>
    </source>
</evidence>
<dbReference type="Pfam" id="PF07690">
    <property type="entry name" value="MFS_1"/>
    <property type="match status" value="2"/>
</dbReference>
<dbReference type="OrthoDB" id="370281at2759"/>
<dbReference type="Proteomes" id="UP000580250">
    <property type="component" value="Unassembled WGS sequence"/>
</dbReference>
<keyword evidence="3 7" id="KW-0812">Transmembrane</keyword>
<organism evidence="8 9">
    <name type="scientific">Meloidogyne enterolobii</name>
    <name type="common">Root-knot nematode worm</name>
    <name type="synonym">Meloidogyne mayaguensis</name>
    <dbReference type="NCBI Taxonomy" id="390850"/>
    <lineage>
        <taxon>Eukaryota</taxon>
        <taxon>Metazoa</taxon>
        <taxon>Ecdysozoa</taxon>
        <taxon>Nematoda</taxon>
        <taxon>Chromadorea</taxon>
        <taxon>Rhabditida</taxon>
        <taxon>Tylenchina</taxon>
        <taxon>Tylenchomorpha</taxon>
        <taxon>Tylenchoidea</taxon>
        <taxon>Meloidogynidae</taxon>
        <taxon>Meloidogyninae</taxon>
        <taxon>Meloidogyne</taxon>
    </lineage>
</organism>
<feature type="compositionally biased region" description="Low complexity" evidence="6">
    <location>
        <begin position="16"/>
        <end position="34"/>
    </location>
</feature>
<protein>
    <submittedName>
        <fullName evidence="8">Uncharacterized protein</fullName>
    </submittedName>
</protein>
<feature type="transmembrane region" description="Helical" evidence="7">
    <location>
        <begin position="140"/>
        <end position="157"/>
    </location>
</feature>
<feature type="region of interest" description="Disordered" evidence="6">
    <location>
        <begin position="666"/>
        <end position="705"/>
    </location>
</feature>
<feature type="transmembrane region" description="Helical" evidence="7">
    <location>
        <begin position="434"/>
        <end position="454"/>
    </location>
</feature>
<dbReference type="PANTHER" id="PTHR23510:SF3">
    <property type="entry name" value="MAJOR FACILITATOR SUPERFAMILY DOMAIN-CONTAINING PROTEIN 8"/>
    <property type="match status" value="1"/>
</dbReference>
<sequence>MDTTHLKSTENDDNNDNNSISSLNEESSSSSISNKAEDDNKLLNKTDKTNGKNEEMVKNGNEGNLREDKIDFQLNTTKRPTEMDKNLNASSPLLDRNQSQKSFKKYLNPSPLPTTTIIPTPTNSSINSSIDSSQHSDWRSLYICTFLTFCSAVQFSLYFSSMRQYLQIMDSSASENFYGYIVASYSLGQMIASLLLIRHLLYIGIFLAFLGNALYLCVHLFPIEERRYALLIGRFVTGIGSSNISLLKAYASSASTQRDRSRAIALVTGGVALGMTMGPAFQLLFTPIGYPGPNILISGLMLSMYTAPALMACIMNAVNAFCIFAYFREVYAGVISSVCFFIEVKLIVMNQLYQKLTKEHYFCVIFTRFTQMFINTNLETLGASLAMVLFAWTRTESVKYFSAAQAIMSLLAFLIYVGFIMFRFDRFLHERCNVIASLFALLLFHVLTYSYPFLPGHLTTYSSEDYPFNGTDIDDDISNEEIQHVGCDTSKFSWCNSVRSINPFYFYICYILFIGLAFPSLNVSLNTLFSKIIGPRRQGFQQGLLQMAGGAARMVGPVVISVLYSAYGPQSAWLMEMGVISLNLALLFTCYGRMIPLTIPPIKRTSTATLINSSNETTIIKENGGEEFKNGKTNGGIILNLKNEEIKNKIIDERIRLMENNNGENVGKEKIKSMEKPKRNENKNIEENKSEENNTINRMASLDLE</sequence>
<feature type="transmembrane region" description="Helical" evidence="7">
    <location>
        <begin position="263"/>
        <end position="285"/>
    </location>
</feature>
<dbReference type="InterPro" id="IPR051068">
    <property type="entry name" value="MFS_Domain-Containing_Protein"/>
</dbReference>
<keyword evidence="5 7" id="KW-0472">Membrane</keyword>
<feature type="compositionally biased region" description="Basic and acidic residues" evidence="6">
    <location>
        <begin position="1"/>
        <end position="10"/>
    </location>
</feature>
<dbReference type="EMBL" id="CAJEWN010000445">
    <property type="protein sequence ID" value="CAD2182830.1"/>
    <property type="molecule type" value="Genomic_DNA"/>
</dbReference>
<comment type="subcellular location">
    <subcellularLocation>
        <location evidence="1">Endomembrane system</location>
        <topology evidence="1">Multi-pass membrane protein</topology>
    </subcellularLocation>
</comment>
<evidence type="ECO:0000256" key="3">
    <source>
        <dbReference type="ARBA" id="ARBA00022692"/>
    </source>
</evidence>
<evidence type="ECO:0000256" key="2">
    <source>
        <dbReference type="ARBA" id="ARBA00022448"/>
    </source>
</evidence>
<dbReference type="PANTHER" id="PTHR23510">
    <property type="entry name" value="INNER MEMBRANE TRANSPORT PROTEIN YAJR"/>
    <property type="match status" value="1"/>
</dbReference>